<name>A0A562QFK0_9PSED</name>
<dbReference type="Proteomes" id="UP000316905">
    <property type="component" value="Unassembled WGS sequence"/>
</dbReference>
<keyword evidence="2" id="KW-1185">Reference proteome</keyword>
<reference evidence="1 2" key="1">
    <citation type="journal article" date="2015" name="Stand. Genomic Sci.">
        <title>Genomic Encyclopedia of Bacterial and Archaeal Type Strains, Phase III: the genomes of soil and plant-associated and newly described type strains.</title>
        <authorList>
            <person name="Whitman W.B."/>
            <person name="Woyke T."/>
            <person name="Klenk H.P."/>
            <person name="Zhou Y."/>
            <person name="Lilburn T.G."/>
            <person name="Beck B.J."/>
            <person name="De Vos P."/>
            <person name="Vandamme P."/>
            <person name="Eisen J.A."/>
            <person name="Garrity G."/>
            <person name="Hugenholtz P."/>
            <person name="Kyrpides N.C."/>
        </authorList>
    </citation>
    <scope>NUCLEOTIDE SEQUENCE [LARGE SCALE GENOMIC DNA]</scope>
    <source>
        <strain evidence="1 2">CGMCC 1.6858</strain>
    </source>
</reference>
<protein>
    <submittedName>
        <fullName evidence="1">Uncharacterized protein</fullName>
    </submittedName>
</protein>
<dbReference type="EMBL" id="VLKY01000004">
    <property type="protein sequence ID" value="TWI55532.1"/>
    <property type="molecule type" value="Genomic_DNA"/>
</dbReference>
<accession>A0A562QFK0</accession>
<gene>
    <name evidence="1" type="ORF">IQ22_01456</name>
</gene>
<evidence type="ECO:0000313" key="2">
    <source>
        <dbReference type="Proteomes" id="UP000316905"/>
    </source>
</evidence>
<proteinExistence type="predicted"/>
<organism evidence="1 2">
    <name type="scientific">Pseudomonas duriflava</name>
    <dbReference type="NCBI Taxonomy" id="459528"/>
    <lineage>
        <taxon>Bacteria</taxon>
        <taxon>Pseudomonadati</taxon>
        <taxon>Pseudomonadota</taxon>
        <taxon>Gammaproteobacteria</taxon>
        <taxon>Pseudomonadales</taxon>
        <taxon>Pseudomonadaceae</taxon>
        <taxon>Pseudomonas</taxon>
    </lineage>
</organism>
<dbReference type="AlphaFoldDB" id="A0A562QFK0"/>
<comment type="caution">
    <text evidence="1">The sequence shown here is derived from an EMBL/GenBank/DDBJ whole genome shotgun (WGS) entry which is preliminary data.</text>
</comment>
<dbReference type="RefSeq" id="WP_167654158.1">
    <property type="nucleotide sequence ID" value="NZ_VLKY01000004.1"/>
</dbReference>
<sequence>MKGLVLRANRSKRKLATALDDTAGVESEGLDIEKNCVISASESSKTHLLRACHFERFGEKSTLACQGYWPDLANIMAIPWSKRT</sequence>
<evidence type="ECO:0000313" key="1">
    <source>
        <dbReference type="EMBL" id="TWI55532.1"/>
    </source>
</evidence>